<evidence type="ECO:0000313" key="2">
    <source>
        <dbReference type="EMBL" id="TXG58992.1"/>
    </source>
</evidence>
<dbReference type="PROSITE" id="PS50879">
    <property type="entry name" value="RNASE_H_1"/>
    <property type="match status" value="1"/>
</dbReference>
<keyword evidence="3" id="KW-1185">Reference proteome</keyword>
<dbReference type="InterPro" id="IPR036397">
    <property type="entry name" value="RNaseH_sf"/>
</dbReference>
<organism evidence="2 3">
    <name type="scientific">Acer yangbiense</name>
    <dbReference type="NCBI Taxonomy" id="1000413"/>
    <lineage>
        <taxon>Eukaryota</taxon>
        <taxon>Viridiplantae</taxon>
        <taxon>Streptophyta</taxon>
        <taxon>Embryophyta</taxon>
        <taxon>Tracheophyta</taxon>
        <taxon>Spermatophyta</taxon>
        <taxon>Magnoliopsida</taxon>
        <taxon>eudicotyledons</taxon>
        <taxon>Gunneridae</taxon>
        <taxon>Pentapetalae</taxon>
        <taxon>rosids</taxon>
        <taxon>malvids</taxon>
        <taxon>Sapindales</taxon>
        <taxon>Sapindaceae</taxon>
        <taxon>Hippocastanoideae</taxon>
        <taxon>Acereae</taxon>
        <taxon>Acer</taxon>
    </lineage>
</organism>
<dbReference type="EMBL" id="VAHF01000007">
    <property type="protein sequence ID" value="TXG58992.1"/>
    <property type="molecule type" value="Genomic_DNA"/>
</dbReference>
<dbReference type="Pfam" id="PF13456">
    <property type="entry name" value="RVT_3"/>
    <property type="match status" value="1"/>
</dbReference>
<dbReference type="InterPro" id="IPR012337">
    <property type="entry name" value="RNaseH-like_sf"/>
</dbReference>
<sequence length="263" mass="30013">MAYYGGTYSDSDYSDSDYSDNDYYDQGRKRKYERSCILEFDGCCKGNPGRGGAGAVLRSEDDDFVLRLWEGVGDTTSNAAEYRAVILGLKYALDYNFEHICVQGDSMIVCKQIPGEWQVRNENLSILCEEARQLKDQFVSFEIEHIHREYNSEADALANKGLYLRGESFQDTIKMVKLNKNSVKRYSRQAGFNVLLKCNRFANESNTAADTQANLGLHLRSEALQDTIEYIYSLKKVKSKPGELRCFDAYAEGEVETRWVTLF</sequence>
<dbReference type="CDD" id="cd09279">
    <property type="entry name" value="RNase_HI_like"/>
    <property type="match status" value="1"/>
</dbReference>
<reference evidence="3" key="1">
    <citation type="journal article" date="2019" name="Gigascience">
        <title>De novo genome assembly of the endangered Acer yangbiense, a plant species with extremely small populations endemic to Yunnan Province, China.</title>
        <authorList>
            <person name="Yang J."/>
            <person name="Wariss H.M."/>
            <person name="Tao L."/>
            <person name="Zhang R."/>
            <person name="Yun Q."/>
            <person name="Hollingsworth P."/>
            <person name="Dao Z."/>
            <person name="Luo G."/>
            <person name="Guo H."/>
            <person name="Ma Y."/>
            <person name="Sun W."/>
        </authorList>
    </citation>
    <scope>NUCLEOTIDE SEQUENCE [LARGE SCALE GENOMIC DNA]</scope>
    <source>
        <strain evidence="3">cv. Malutang</strain>
    </source>
</reference>
<evidence type="ECO:0000259" key="1">
    <source>
        <dbReference type="PROSITE" id="PS50879"/>
    </source>
</evidence>
<dbReference type="Proteomes" id="UP000323000">
    <property type="component" value="Chromosome 7"/>
</dbReference>
<feature type="domain" description="RNase H type-1" evidence="1">
    <location>
        <begin position="32"/>
        <end position="163"/>
    </location>
</feature>
<dbReference type="AlphaFoldDB" id="A0A5C7HS47"/>
<dbReference type="OrthoDB" id="2016287at2759"/>
<name>A0A5C7HS47_9ROSI</name>
<comment type="caution">
    <text evidence="2">The sequence shown here is derived from an EMBL/GenBank/DDBJ whole genome shotgun (WGS) entry which is preliminary data.</text>
</comment>
<protein>
    <recommendedName>
        <fullName evidence="1">RNase H type-1 domain-containing protein</fullName>
    </recommendedName>
</protein>
<dbReference type="GO" id="GO:0003676">
    <property type="term" value="F:nucleic acid binding"/>
    <property type="evidence" value="ECO:0007669"/>
    <property type="project" value="InterPro"/>
</dbReference>
<proteinExistence type="predicted"/>
<dbReference type="InterPro" id="IPR053151">
    <property type="entry name" value="RNase_H-like"/>
</dbReference>
<dbReference type="Gene3D" id="3.30.420.10">
    <property type="entry name" value="Ribonuclease H-like superfamily/Ribonuclease H"/>
    <property type="match status" value="1"/>
</dbReference>
<dbReference type="InterPro" id="IPR002156">
    <property type="entry name" value="RNaseH_domain"/>
</dbReference>
<dbReference type="GO" id="GO:0004523">
    <property type="term" value="F:RNA-DNA hybrid ribonuclease activity"/>
    <property type="evidence" value="ECO:0007669"/>
    <property type="project" value="InterPro"/>
</dbReference>
<dbReference type="FunFam" id="3.30.420.10:FF:000076">
    <property type="entry name" value="RBR-type E3 ubiquitin transferase"/>
    <property type="match status" value="1"/>
</dbReference>
<evidence type="ECO:0000313" key="3">
    <source>
        <dbReference type="Proteomes" id="UP000323000"/>
    </source>
</evidence>
<dbReference type="PANTHER" id="PTHR47723">
    <property type="entry name" value="OS05G0353850 PROTEIN"/>
    <property type="match status" value="1"/>
</dbReference>
<accession>A0A5C7HS47</accession>
<dbReference type="PANTHER" id="PTHR47723:SF19">
    <property type="entry name" value="POLYNUCLEOTIDYL TRANSFERASE, RIBONUCLEASE H-LIKE SUPERFAMILY PROTEIN"/>
    <property type="match status" value="1"/>
</dbReference>
<dbReference type="SUPFAM" id="SSF53098">
    <property type="entry name" value="Ribonuclease H-like"/>
    <property type="match status" value="1"/>
</dbReference>
<gene>
    <name evidence="2" type="ORF">EZV62_016821</name>
</gene>